<sequence>MAARKFRGVTPLENATQAREIDKMSSVGSISRRQLPITAMLPPRSGLRRKQDPIAFATTGNSQALLKPFENAAQVRQINMLRSLVSESPILKTPRKRPFDSTVHNRCYDYPPNFKQPKVDVVQQFSSVCGVLAPRIKQSKSEEDRTAAAGTGNLQAPVKPLENAALAKQIDIMSSLGSISRPQLPVTATLPSRIEPRRSEEDPIAVAATGNSQAPVKPSENAAQARQIDSLSSLGFSSRPRLHITAVLSPQIDCRNYEDAPISVAAAGNLEAPAQALRSAAQVKQIDVLSCLGSISLPQLPSAAAVIARDTLVRRDPPPRILKNFPKQDFPAAGVGTTDSVSSSRNSVLAKGKFSVEPGHMEGTVITDEKLFLEEIQGRDDLNGALNENVWEEPEKNIVGQEVKDLIIVSPEDYHRNKVREALNLFEELFTNLSHEQVAKSKVKKRSALIPVKSAMLLREQQKWVNTRKQFGAVSGVDIGDRFRFRAELVVIGLHSEFQRGIDYMEKDGELLATSIVASGRYANDADSSDVLVYCGQGGNPQIGHKILEDQKLEGGNLALYNSTLAKNPVRVVRGVKALKMGKYIYDGLYTLDKFWHEEGEFGKMVFKFLLKRIPGQPELTQRIVPKKQKPFWRIVNKYKKSKVQKGICVFDISQGKEEEMTIRVVNIEDDGKPPSFNYITNMIYPEWYYQSTPSGCDCIDGCLNFEKCSCTLKNGDIPFNNNGTLVKVKPLIYECGPSCKCSSSCKNRVSQHGIRFSLEVFKTKSRGWGLRSRNYISSRSFVCEYVGELLQEKELRERTSEYLLHIRTNDNVDIHGDASIHSLLDPLSSSLEAMDNRAFIIDATRCGIVGRFINYSCSPNLYVQNVIYDHDDKKSPHMMLFAAKNIPPLRELTCDYNYVMGQVL</sequence>
<keyword evidence="9" id="KW-1185">Reference proteome</keyword>
<evidence type="ECO:0000313" key="8">
    <source>
        <dbReference type="EMBL" id="KAK9292508.1"/>
    </source>
</evidence>
<dbReference type="Pfam" id="PF05033">
    <property type="entry name" value="Pre-SET"/>
    <property type="match status" value="1"/>
</dbReference>
<dbReference type="AlphaFoldDB" id="A0AAP0X9W0"/>
<reference evidence="8 9" key="1">
    <citation type="journal article" date="2024" name="Plant J.">
        <title>Genome sequences and population genomics reveal climatic adaptation and genomic divergence between two closely related sweetgum species.</title>
        <authorList>
            <person name="Xu W.Q."/>
            <person name="Ren C.Q."/>
            <person name="Zhang X.Y."/>
            <person name="Comes H.P."/>
            <person name="Liu X.H."/>
            <person name="Li Y.G."/>
            <person name="Kettle C.J."/>
            <person name="Jalonen R."/>
            <person name="Gaisberger H."/>
            <person name="Ma Y.Z."/>
            <person name="Qiu Y.X."/>
        </authorList>
    </citation>
    <scope>NUCLEOTIDE SEQUENCE [LARGE SCALE GENOMIC DNA]</scope>
    <source>
        <strain evidence="8">Hangzhou</strain>
    </source>
</reference>
<dbReference type="InterPro" id="IPR036987">
    <property type="entry name" value="SRA-YDG_sf"/>
</dbReference>
<keyword evidence="3 4" id="KW-0539">Nucleus</keyword>
<name>A0AAP0X9W0_LIQFO</name>
<dbReference type="InterPro" id="IPR046341">
    <property type="entry name" value="SET_dom_sf"/>
</dbReference>
<dbReference type="PANTHER" id="PTHR45660">
    <property type="entry name" value="HISTONE-LYSINE N-METHYLTRANSFERASE SETMAR"/>
    <property type="match status" value="1"/>
</dbReference>
<evidence type="ECO:0000259" key="6">
    <source>
        <dbReference type="PROSITE" id="PS50867"/>
    </source>
</evidence>
<dbReference type="GO" id="GO:0005634">
    <property type="term" value="C:nucleus"/>
    <property type="evidence" value="ECO:0007669"/>
    <property type="project" value="UniProtKB-SubCell"/>
</dbReference>
<comment type="caution">
    <text evidence="8">The sequence shown here is derived from an EMBL/GenBank/DDBJ whole genome shotgun (WGS) entry which is preliminary data.</text>
</comment>
<dbReference type="Proteomes" id="UP001415857">
    <property type="component" value="Unassembled WGS sequence"/>
</dbReference>
<comment type="subcellular location">
    <subcellularLocation>
        <location evidence="1">Chromosome</location>
    </subcellularLocation>
    <subcellularLocation>
        <location evidence="4">Nucleus</location>
    </subcellularLocation>
</comment>
<evidence type="ECO:0000313" key="9">
    <source>
        <dbReference type="Proteomes" id="UP001415857"/>
    </source>
</evidence>
<evidence type="ECO:0000256" key="4">
    <source>
        <dbReference type="PROSITE-ProRule" id="PRU00358"/>
    </source>
</evidence>
<dbReference type="Gene3D" id="2.170.270.10">
    <property type="entry name" value="SET domain"/>
    <property type="match status" value="1"/>
</dbReference>
<dbReference type="SMART" id="SM00468">
    <property type="entry name" value="PreSET"/>
    <property type="match status" value="1"/>
</dbReference>
<dbReference type="GO" id="GO:0003690">
    <property type="term" value="F:double-stranded DNA binding"/>
    <property type="evidence" value="ECO:0007669"/>
    <property type="project" value="TreeGrafter"/>
</dbReference>
<accession>A0AAP0X9W0</accession>
<dbReference type="EMBL" id="JBBPBK010000001">
    <property type="protein sequence ID" value="KAK9292508.1"/>
    <property type="molecule type" value="Genomic_DNA"/>
</dbReference>
<feature type="domain" description="SET" evidence="5">
    <location>
        <begin position="757"/>
        <end position="898"/>
    </location>
</feature>
<dbReference type="SUPFAM" id="SSF88697">
    <property type="entry name" value="PUA domain-like"/>
    <property type="match status" value="1"/>
</dbReference>
<dbReference type="GO" id="GO:0042054">
    <property type="term" value="F:histone methyltransferase activity"/>
    <property type="evidence" value="ECO:0007669"/>
    <property type="project" value="InterPro"/>
</dbReference>
<dbReference type="PROSITE" id="PS50280">
    <property type="entry name" value="SET"/>
    <property type="match status" value="1"/>
</dbReference>
<keyword evidence="2" id="KW-0158">Chromosome</keyword>
<evidence type="ECO:0000256" key="3">
    <source>
        <dbReference type="ARBA" id="ARBA00023242"/>
    </source>
</evidence>
<dbReference type="PROSITE" id="PS51015">
    <property type="entry name" value="YDG"/>
    <property type="match status" value="1"/>
</dbReference>
<dbReference type="InterPro" id="IPR001214">
    <property type="entry name" value="SET_dom"/>
</dbReference>
<dbReference type="SMART" id="SM00466">
    <property type="entry name" value="SRA"/>
    <property type="match status" value="1"/>
</dbReference>
<dbReference type="Pfam" id="PF02182">
    <property type="entry name" value="SAD_SRA"/>
    <property type="match status" value="1"/>
</dbReference>
<feature type="domain" description="Pre-SET" evidence="6">
    <location>
        <begin position="695"/>
        <end position="754"/>
    </location>
</feature>
<dbReference type="PROSITE" id="PS50867">
    <property type="entry name" value="PRE_SET"/>
    <property type="match status" value="1"/>
</dbReference>
<dbReference type="PANTHER" id="PTHR45660:SF46">
    <property type="entry name" value="HISTONE-LYSINE N-METHYLTRANSFERASE, H3 LYSINE-9 SPECIFIC SUVH6"/>
    <property type="match status" value="1"/>
</dbReference>
<proteinExistence type="predicted"/>
<feature type="domain" description="YDG" evidence="7">
    <location>
        <begin position="472"/>
        <end position="613"/>
    </location>
</feature>
<dbReference type="InterPro" id="IPR003105">
    <property type="entry name" value="SRA_YDG"/>
</dbReference>
<gene>
    <name evidence="8" type="ORF">L1049_020481</name>
</gene>
<dbReference type="InterPro" id="IPR051357">
    <property type="entry name" value="H3K9_HMTase_SUVAR3-9"/>
</dbReference>
<dbReference type="Pfam" id="PF00856">
    <property type="entry name" value="SET"/>
    <property type="match status" value="1"/>
</dbReference>
<evidence type="ECO:0000259" key="5">
    <source>
        <dbReference type="PROSITE" id="PS50280"/>
    </source>
</evidence>
<dbReference type="InterPro" id="IPR015947">
    <property type="entry name" value="PUA-like_sf"/>
</dbReference>
<protein>
    <submittedName>
        <fullName evidence="8">Uncharacterized protein</fullName>
    </submittedName>
</protein>
<dbReference type="SUPFAM" id="SSF82199">
    <property type="entry name" value="SET domain"/>
    <property type="match status" value="1"/>
</dbReference>
<evidence type="ECO:0000256" key="2">
    <source>
        <dbReference type="ARBA" id="ARBA00022454"/>
    </source>
</evidence>
<dbReference type="InterPro" id="IPR007728">
    <property type="entry name" value="Pre-SET_dom"/>
</dbReference>
<evidence type="ECO:0000256" key="1">
    <source>
        <dbReference type="ARBA" id="ARBA00004286"/>
    </source>
</evidence>
<dbReference type="GO" id="GO:0005694">
    <property type="term" value="C:chromosome"/>
    <property type="evidence" value="ECO:0007669"/>
    <property type="project" value="UniProtKB-SubCell"/>
</dbReference>
<dbReference type="Gene3D" id="2.30.280.10">
    <property type="entry name" value="SRA-YDG"/>
    <property type="match status" value="1"/>
</dbReference>
<dbReference type="SMART" id="SM00317">
    <property type="entry name" value="SET"/>
    <property type="match status" value="1"/>
</dbReference>
<evidence type="ECO:0000259" key="7">
    <source>
        <dbReference type="PROSITE" id="PS51015"/>
    </source>
</evidence>
<organism evidence="8 9">
    <name type="scientific">Liquidambar formosana</name>
    <name type="common">Formosan gum</name>
    <dbReference type="NCBI Taxonomy" id="63359"/>
    <lineage>
        <taxon>Eukaryota</taxon>
        <taxon>Viridiplantae</taxon>
        <taxon>Streptophyta</taxon>
        <taxon>Embryophyta</taxon>
        <taxon>Tracheophyta</taxon>
        <taxon>Spermatophyta</taxon>
        <taxon>Magnoliopsida</taxon>
        <taxon>eudicotyledons</taxon>
        <taxon>Gunneridae</taxon>
        <taxon>Pentapetalae</taxon>
        <taxon>Saxifragales</taxon>
        <taxon>Altingiaceae</taxon>
        <taxon>Liquidambar</taxon>
    </lineage>
</organism>
<dbReference type="GO" id="GO:0008270">
    <property type="term" value="F:zinc ion binding"/>
    <property type="evidence" value="ECO:0007669"/>
    <property type="project" value="InterPro"/>
</dbReference>